<name>A0AAN9LAF5_PHACN</name>
<keyword evidence="3" id="KW-1185">Reference proteome</keyword>
<sequence>MQVPRKGYHPQKPSPSLSLSSKPLSSLPRFSAKQHVTQHINLRPASESEPCSQQKVVDNNFFLIFKASAAHQNED</sequence>
<feature type="compositionally biased region" description="Low complexity" evidence="1">
    <location>
        <begin position="14"/>
        <end position="28"/>
    </location>
</feature>
<feature type="region of interest" description="Disordered" evidence="1">
    <location>
        <begin position="1"/>
        <end position="32"/>
    </location>
</feature>
<organism evidence="2 3">
    <name type="scientific">Phaseolus coccineus</name>
    <name type="common">Scarlet runner bean</name>
    <name type="synonym">Phaseolus multiflorus</name>
    <dbReference type="NCBI Taxonomy" id="3886"/>
    <lineage>
        <taxon>Eukaryota</taxon>
        <taxon>Viridiplantae</taxon>
        <taxon>Streptophyta</taxon>
        <taxon>Embryophyta</taxon>
        <taxon>Tracheophyta</taxon>
        <taxon>Spermatophyta</taxon>
        <taxon>Magnoliopsida</taxon>
        <taxon>eudicotyledons</taxon>
        <taxon>Gunneridae</taxon>
        <taxon>Pentapetalae</taxon>
        <taxon>rosids</taxon>
        <taxon>fabids</taxon>
        <taxon>Fabales</taxon>
        <taxon>Fabaceae</taxon>
        <taxon>Papilionoideae</taxon>
        <taxon>50 kb inversion clade</taxon>
        <taxon>NPAAA clade</taxon>
        <taxon>indigoferoid/millettioid clade</taxon>
        <taxon>Phaseoleae</taxon>
        <taxon>Phaseolus</taxon>
    </lineage>
</organism>
<comment type="caution">
    <text evidence="2">The sequence shown here is derived from an EMBL/GenBank/DDBJ whole genome shotgun (WGS) entry which is preliminary data.</text>
</comment>
<gene>
    <name evidence="2" type="ORF">VNO80_29163</name>
</gene>
<evidence type="ECO:0000313" key="2">
    <source>
        <dbReference type="EMBL" id="KAK7332412.1"/>
    </source>
</evidence>
<dbReference type="EMBL" id="JAYMYR010000011">
    <property type="protein sequence ID" value="KAK7332412.1"/>
    <property type="molecule type" value="Genomic_DNA"/>
</dbReference>
<accession>A0AAN9LAF5</accession>
<dbReference type="AlphaFoldDB" id="A0AAN9LAF5"/>
<evidence type="ECO:0000313" key="3">
    <source>
        <dbReference type="Proteomes" id="UP001374584"/>
    </source>
</evidence>
<evidence type="ECO:0000256" key="1">
    <source>
        <dbReference type="SAM" id="MobiDB-lite"/>
    </source>
</evidence>
<dbReference type="Proteomes" id="UP001374584">
    <property type="component" value="Unassembled WGS sequence"/>
</dbReference>
<protein>
    <submittedName>
        <fullName evidence="2">Uncharacterized protein</fullName>
    </submittedName>
</protein>
<proteinExistence type="predicted"/>
<reference evidence="2 3" key="1">
    <citation type="submission" date="2024-01" db="EMBL/GenBank/DDBJ databases">
        <title>The genomes of 5 underutilized Papilionoideae crops provide insights into root nodulation and disease resistanc.</title>
        <authorList>
            <person name="Jiang F."/>
        </authorList>
    </citation>
    <scope>NUCLEOTIDE SEQUENCE [LARGE SCALE GENOMIC DNA]</scope>
    <source>
        <strain evidence="2">JINMINGXINNONG_FW02</strain>
        <tissue evidence="2">Leaves</tissue>
    </source>
</reference>